<dbReference type="EMBL" id="CAJNOO010002640">
    <property type="protein sequence ID" value="CAF1285939.1"/>
    <property type="molecule type" value="Genomic_DNA"/>
</dbReference>
<evidence type="ECO:0000313" key="7">
    <source>
        <dbReference type="EMBL" id="CAF1211986.1"/>
    </source>
</evidence>
<dbReference type="Proteomes" id="UP000663882">
    <property type="component" value="Unassembled WGS sequence"/>
</dbReference>
<organism evidence="8 12">
    <name type="scientific">Rotaria sordida</name>
    <dbReference type="NCBI Taxonomy" id="392033"/>
    <lineage>
        <taxon>Eukaryota</taxon>
        <taxon>Metazoa</taxon>
        <taxon>Spiralia</taxon>
        <taxon>Gnathifera</taxon>
        <taxon>Rotifera</taxon>
        <taxon>Eurotatoria</taxon>
        <taxon>Bdelloidea</taxon>
        <taxon>Philodinida</taxon>
        <taxon>Philodinidae</taxon>
        <taxon>Rotaria</taxon>
    </lineage>
</organism>
<dbReference type="SUPFAM" id="SSF53098">
    <property type="entry name" value="Ribonuclease H-like"/>
    <property type="match status" value="1"/>
</dbReference>
<dbReference type="InterPro" id="IPR052035">
    <property type="entry name" value="ZnF_BED_domain_contain"/>
</dbReference>
<keyword evidence="4" id="KW-0862">Zinc</keyword>
<evidence type="ECO:0000256" key="1">
    <source>
        <dbReference type="ARBA" id="ARBA00004123"/>
    </source>
</evidence>
<evidence type="ECO:0000256" key="3">
    <source>
        <dbReference type="ARBA" id="ARBA00022771"/>
    </source>
</evidence>
<name>A0A815CNB4_9BILA</name>
<dbReference type="AlphaFoldDB" id="A0A815CNB4"/>
<dbReference type="Proteomes" id="UP000663823">
    <property type="component" value="Unassembled WGS sequence"/>
</dbReference>
<evidence type="ECO:0000256" key="5">
    <source>
        <dbReference type="ARBA" id="ARBA00023242"/>
    </source>
</evidence>
<reference evidence="8" key="1">
    <citation type="submission" date="2021-02" db="EMBL/GenBank/DDBJ databases">
        <authorList>
            <person name="Nowell W R."/>
        </authorList>
    </citation>
    <scope>NUCLEOTIDE SEQUENCE</scope>
</reference>
<evidence type="ECO:0000256" key="4">
    <source>
        <dbReference type="ARBA" id="ARBA00022833"/>
    </source>
</evidence>
<evidence type="ECO:0000313" key="8">
    <source>
        <dbReference type="EMBL" id="CAF1285939.1"/>
    </source>
</evidence>
<dbReference type="Gene3D" id="1.10.10.1070">
    <property type="entry name" value="Zinc finger, BED domain-containing"/>
    <property type="match status" value="1"/>
</dbReference>
<proteinExistence type="predicted"/>
<dbReference type="EMBL" id="CAJNOH010001389">
    <property type="protein sequence ID" value="CAF1211986.1"/>
    <property type="molecule type" value="Genomic_DNA"/>
</dbReference>
<dbReference type="Proteomes" id="UP000663854">
    <property type="component" value="Unassembled WGS sequence"/>
</dbReference>
<evidence type="ECO:0000313" key="11">
    <source>
        <dbReference type="Proteomes" id="UP000663870"/>
    </source>
</evidence>
<gene>
    <name evidence="9" type="ORF">JXQ802_LOCUS39790</name>
    <name evidence="10" type="ORF">OTI717_LOCUS25995</name>
    <name evidence="7" type="ORF">PYM288_LOCUS25427</name>
    <name evidence="8" type="ORF">RFH988_LOCUS28951</name>
</gene>
<dbReference type="InterPro" id="IPR012337">
    <property type="entry name" value="RNaseH-like_sf"/>
</dbReference>
<keyword evidence="2" id="KW-0479">Metal-binding</keyword>
<evidence type="ECO:0000313" key="9">
    <source>
        <dbReference type="EMBL" id="CAF1489700.1"/>
    </source>
</evidence>
<evidence type="ECO:0000313" key="10">
    <source>
        <dbReference type="EMBL" id="CAF3943522.1"/>
    </source>
</evidence>
<dbReference type="InterPro" id="IPR008906">
    <property type="entry name" value="HATC_C_dom"/>
</dbReference>
<dbReference type="EMBL" id="CAJNOL010002333">
    <property type="protein sequence ID" value="CAF1489700.1"/>
    <property type="molecule type" value="Genomic_DNA"/>
</dbReference>
<dbReference type="GO" id="GO:0005634">
    <property type="term" value="C:nucleus"/>
    <property type="evidence" value="ECO:0007669"/>
    <property type="project" value="UniProtKB-SubCell"/>
</dbReference>
<evidence type="ECO:0000259" key="6">
    <source>
        <dbReference type="Pfam" id="PF05699"/>
    </source>
</evidence>
<keyword evidence="3" id="KW-0863">Zinc-finger</keyword>
<accession>A0A815CNB4</accession>
<protein>
    <recommendedName>
        <fullName evidence="6">HAT C-terminal dimerisation domain-containing protein</fullName>
    </recommendedName>
</protein>
<evidence type="ECO:0000256" key="2">
    <source>
        <dbReference type="ARBA" id="ARBA00022723"/>
    </source>
</evidence>
<dbReference type="OrthoDB" id="10051975at2759"/>
<dbReference type="Pfam" id="PF05699">
    <property type="entry name" value="Dimer_Tnp_hAT"/>
    <property type="match status" value="1"/>
</dbReference>
<dbReference type="PANTHER" id="PTHR46481">
    <property type="entry name" value="ZINC FINGER BED DOMAIN-CONTAINING PROTEIN 4"/>
    <property type="match status" value="1"/>
</dbReference>
<dbReference type="PANTHER" id="PTHR46481:SF10">
    <property type="entry name" value="ZINC FINGER BED DOMAIN-CONTAINING PROTEIN 39"/>
    <property type="match status" value="1"/>
</dbReference>
<evidence type="ECO:0000313" key="12">
    <source>
        <dbReference type="Proteomes" id="UP000663882"/>
    </source>
</evidence>
<comment type="caution">
    <text evidence="8">The sequence shown here is derived from an EMBL/GenBank/DDBJ whole genome shotgun (WGS) entry which is preliminary data.</text>
</comment>
<keyword evidence="5" id="KW-0539">Nucleus</keyword>
<dbReference type="GO" id="GO:0046983">
    <property type="term" value="F:protein dimerization activity"/>
    <property type="evidence" value="ECO:0007669"/>
    <property type="project" value="InterPro"/>
</dbReference>
<keyword evidence="11" id="KW-1185">Reference proteome</keyword>
<dbReference type="SUPFAM" id="SSF140996">
    <property type="entry name" value="Hermes dimerisation domain"/>
    <property type="match status" value="1"/>
</dbReference>
<dbReference type="Proteomes" id="UP000663870">
    <property type="component" value="Unassembled WGS sequence"/>
</dbReference>
<dbReference type="EMBL" id="CAJOAX010005316">
    <property type="protein sequence ID" value="CAF3943522.1"/>
    <property type="molecule type" value="Genomic_DNA"/>
</dbReference>
<comment type="subcellular location">
    <subcellularLocation>
        <location evidence="1">Nucleus</location>
    </subcellularLocation>
</comment>
<dbReference type="GO" id="GO:0008270">
    <property type="term" value="F:zinc ion binding"/>
    <property type="evidence" value="ECO:0007669"/>
    <property type="project" value="UniProtKB-KW"/>
</dbReference>
<sequence>MASSTICTYNKDQILEMINNKSSSITLRKPKHAKSVKWGNYLQIFVNDSPQYFISCIKCHCVLAWKSNDGTNVMDKHDKACKQHPLSSSTQQSIESFYLPNDKFKKQLINSTKRKLTNVLAECCAVDSLPFSVFHGDGFKELGNNLLKAGRQLGTTVSIEEVILDPTTISREIDKIYNARKEQLISYLSTLDHFVITVDFWTEYQTKISYGGVTLHIYSEEYGLLVFVLACKPFDLPSQTADNVRLFTDSILESYNLPLDRVKYVVCDNENKMRASFRYDINRIGCSAHFINKIIEHSLCIPNPDCEDIQRLFNNIHDLVVYLRSSHNQCKLSVKLQLFCKIKWNSAYTMLSSFINVYPELNMVINDKAKKSTFAQIDFDELISFAKYLKYFVDVTEMLSAEKTLTIHLVLPLKQRLINISKPNPTDSESIIKFKKYFENKIPSYWETDDIHFIGPQSDLSVNSKAPSAQSTVISSTDTNDLLSECYDQISTIPKASDTDDELKRYLQSIDSLIDNEDLFDFWRRQKFVYPVLYSIARDILIVPATNTAAERLFSASGNTVTETRNRLSSQKLDKLMFIKKNVAILKNIFGKTATSNNLDFSVDSTAQKGEKRLHEHLLDADNNDIDNLSNSRDDEE</sequence>
<feature type="domain" description="HAT C-terminal dimerisation" evidence="6">
    <location>
        <begin position="502"/>
        <end position="582"/>
    </location>
</feature>